<dbReference type="Proteomes" id="UP001054945">
    <property type="component" value="Unassembled WGS sequence"/>
</dbReference>
<evidence type="ECO:0000313" key="1">
    <source>
        <dbReference type="EMBL" id="GIY82759.1"/>
    </source>
</evidence>
<proteinExistence type="predicted"/>
<accession>A0AAV4WLZ3</accession>
<organism evidence="1 2">
    <name type="scientific">Caerostris extrusa</name>
    <name type="common">Bark spider</name>
    <name type="synonym">Caerostris bankana</name>
    <dbReference type="NCBI Taxonomy" id="172846"/>
    <lineage>
        <taxon>Eukaryota</taxon>
        <taxon>Metazoa</taxon>
        <taxon>Ecdysozoa</taxon>
        <taxon>Arthropoda</taxon>
        <taxon>Chelicerata</taxon>
        <taxon>Arachnida</taxon>
        <taxon>Araneae</taxon>
        <taxon>Araneomorphae</taxon>
        <taxon>Entelegynae</taxon>
        <taxon>Araneoidea</taxon>
        <taxon>Araneidae</taxon>
        <taxon>Caerostris</taxon>
    </lineage>
</organism>
<reference evidence="1 2" key="1">
    <citation type="submission" date="2021-06" db="EMBL/GenBank/DDBJ databases">
        <title>Caerostris extrusa draft genome.</title>
        <authorList>
            <person name="Kono N."/>
            <person name="Arakawa K."/>
        </authorList>
    </citation>
    <scope>NUCLEOTIDE SEQUENCE [LARGE SCALE GENOMIC DNA]</scope>
</reference>
<dbReference type="AlphaFoldDB" id="A0AAV4WLZ3"/>
<gene>
    <name evidence="1" type="ORF">CEXT_558111</name>
</gene>
<dbReference type="EMBL" id="BPLR01016281">
    <property type="protein sequence ID" value="GIY82759.1"/>
    <property type="molecule type" value="Genomic_DNA"/>
</dbReference>
<name>A0AAV4WLZ3_CAEEX</name>
<evidence type="ECO:0000313" key="2">
    <source>
        <dbReference type="Proteomes" id="UP001054945"/>
    </source>
</evidence>
<comment type="caution">
    <text evidence="1">The sequence shown here is derived from an EMBL/GenBank/DDBJ whole genome shotgun (WGS) entry which is preliminary data.</text>
</comment>
<keyword evidence="2" id="KW-1185">Reference proteome</keyword>
<protein>
    <submittedName>
        <fullName evidence="1">Uncharacterized protein</fullName>
    </submittedName>
</protein>
<sequence length="117" mass="13379">MGIFNFATLSAMRCRRFDVKRLDVWRICNEIKLLVRSFCKAPLSFLKIQNDSCSSQKICSKKTSVSFGILKTINVVGITFPLTPISVERILFLRGPTARAVSMVELLNTCPFFLRKW</sequence>